<feature type="compositionally biased region" description="Polar residues" evidence="1">
    <location>
        <begin position="1"/>
        <end position="25"/>
    </location>
</feature>
<proteinExistence type="predicted"/>
<dbReference type="EMBL" id="OB792702">
    <property type="protein sequence ID" value="CAD7423696.1"/>
    <property type="molecule type" value="Genomic_DNA"/>
</dbReference>
<accession>A0A7R9DZF5</accession>
<reference evidence="2" key="1">
    <citation type="submission" date="2020-11" db="EMBL/GenBank/DDBJ databases">
        <authorList>
            <person name="Tran Van P."/>
        </authorList>
    </citation>
    <scope>NUCLEOTIDE SEQUENCE</scope>
</reference>
<organism evidence="2">
    <name type="scientific">Timema monikensis</name>
    <dbReference type="NCBI Taxonomy" id="170555"/>
    <lineage>
        <taxon>Eukaryota</taxon>
        <taxon>Metazoa</taxon>
        <taxon>Ecdysozoa</taxon>
        <taxon>Arthropoda</taxon>
        <taxon>Hexapoda</taxon>
        <taxon>Insecta</taxon>
        <taxon>Pterygota</taxon>
        <taxon>Neoptera</taxon>
        <taxon>Polyneoptera</taxon>
        <taxon>Phasmatodea</taxon>
        <taxon>Timematodea</taxon>
        <taxon>Timematoidea</taxon>
        <taxon>Timematidae</taxon>
        <taxon>Timema</taxon>
    </lineage>
</organism>
<name>A0A7R9DZF5_9NEOP</name>
<gene>
    <name evidence="2" type="ORF">TMSB3V08_LOCUS672</name>
</gene>
<evidence type="ECO:0000256" key="1">
    <source>
        <dbReference type="SAM" id="MobiDB-lite"/>
    </source>
</evidence>
<protein>
    <submittedName>
        <fullName evidence="2">Uncharacterized protein</fullName>
    </submittedName>
</protein>
<feature type="region of interest" description="Disordered" evidence="1">
    <location>
        <begin position="1"/>
        <end position="30"/>
    </location>
</feature>
<evidence type="ECO:0000313" key="2">
    <source>
        <dbReference type="EMBL" id="CAD7423696.1"/>
    </source>
</evidence>
<dbReference type="AlphaFoldDB" id="A0A7R9DZF5"/>
<sequence>MASLVPTDSSQLTSDSQHLGKNTLNRPDRDSNPDLYVFSRSVYHESDVYAIWHRIGQSAGSPQCDISGLRGLMQVLAYTSSTRVSVEGLAQLGAKQCCQLRLQREIRTLPDGGCCGPPLEDHLFLPCLLATMMNVGHSADNTYIYEPPLCVVAMNHGRRQYIRELLPGLHPATNPPLLATVASTCVVVVVGWVARVVTDLL</sequence>